<dbReference type="EMBL" id="RKHR01000003">
    <property type="protein sequence ID" value="ROS05449.1"/>
    <property type="molecule type" value="Genomic_DNA"/>
</dbReference>
<evidence type="ECO:0000313" key="2">
    <source>
        <dbReference type="EMBL" id="ROS05449.1"/>
    </source>
</evidence>
<comment type="caution">
    <text evidence="2">The sequence shown here is derived from an EMBL/GenBank/DDBJ whole genome shotgun (WGS) entry which is preliminary data.</text>
</comment>
<protein>
    <submittedName>
        <fullName evidence="2">Putative secreted protein</fullName>
    </submittedName>
</protein>
<feature type="chain" id="PRO_5018219562" evidence="1">
    <location>
        <begin position="27"/>
        <end position="260"/>
    </location>
</feature>
<organism evidence="2 3">
    <name type="scientific">Sinobacterium caligoides</name>
    <dbReference type="NCBI Taxonomy" id="933926"/>
    <lineage>
        <taxon>Bacteria</taxon>
        <taxon>Pseudomonadati</taxon>
        <taxon>Pseudomonadota</taxon>
        <taxon>Gammaproteobacteria</taxon>
        <taxon>Cellvibrionales</taxon>
        <taxon>Spongiibacteraceae</taxon>
        <taxon>Sinobacterium</taxon>
    </lineage>
</organism>
<dbReference type="AlphaFoldDB" id="A0A3N2E1C5"/>
<accession>A0A3N2E1C5</accession>
<gene>
    <name evidence="2" type="ORF">EDC56_0979</name>
</gene>
<evidence type="ECO:0000313" key="3">
    <source>
        <dbReference type="Proteomes" id="UP000275394"/>
    </source>
</evidence>
<proteinExistence type="predicted"/>
<dbReference type="Proteomes" id="UP000275394">
    <property type="component" value="Unassembled WGS sequence"/>
</dbReference>
<keyword evidence="3" id="KW-1185">Reference proteome</keyword>
<name>A0A3N2E1C5_9GAMM</name>
<reference evidence="2 3" key="1">
    <citation type="submission" date="2018-11" db="EMBL/GenBank/DDBJ databases">
        <title>Genomic Encyclopedia of Type Strains, Phase IV (KMG-IV): sequencing the most valuable type-strain genomes for metagenomic binning, comparative biology and taxonomic classification.</title>
        <authorList>
            <person name="Goeker M."/>
        </authorList>
    </citation>
    <scope>NUCLEOTIDE SEQUENCE [LARGE SCALE GENOMIC DNA]</scope>
    <source>
        <strain evidence="2 3">DSM 100316</strain>
    </source>
</reference>
<sequence>MLTTYYSTKRIAALTGLLFIIPTSFAATVMTNELPASFTGSLTSPQSSYEVDGKMAAYNITDSNGDAGFLINYTVSDDSNSLSGESINGNLWVQLSSRYNLTGNNSHAHKLSFFFDHLNTPPVGSSWYGGEPSHSVYLSDQALLSSQGWAQVNCCSTPAPVESNTMQAHIQPCFDEGCIAALMVNLPFISAIIEDDEALIAFNNLEPSDQRIYHADNIYTDPQEGYFQVATLSVSEVPLPTTAWLLGTALLGLSGLKRKK</sequence>
<feature type="signal peptide" evidence="1">
    <location>
        <begin position="1"/>
        <end position="26"/>
    </location>
</feature>
<evidence type="ECO:0000256" key="1">
    <source>
        <dbReference type="SAM" id="SignalP"/>
    </source>
</evidence>
<dbReference type="RefSeq" id="WP_123711354.1">
    <property type="nucleotide sequence ID" value="NZ_RKHR01000003.1"/>
</dbReference>
<keyword evidence="1" id="KW-0732">Signal</keyword>